<dbReference type="RefSeq" id="WP_407690630.1">
    <property type="nucleotide sequence ID" value="NZ_JACIGE010000002.1"/>
</dbReference>
<evidence type="ECO:0000313" key="3">
    <source>
        <dbReference type="Proteomes" id="UP000587070"/>
    </source>
</evidence>
<accession>A0A840FVZ7</accession>
<comment type="caution">
    <text evidence="2">The sequence shown here is derived from an EMBL/GenBank/DDBJ whole genome shotgun (WGS) entry which is preliminary data.</text>
</comment>
<evidence type="ECO:0000259" key="1">
    <source>
        <dbReference type="Pfam" id="PF00350"/>
    </source>
</evidence>
<dbReference type="PANTHER" id="PTHR43681:SF1">
    <property type="entry name" value="SARCALUMENIN"/>
    <property type="match status" value="1"/>
</dbReference>
<keyword evidence="3" id="KW-1185">Reference proteome</keyword>
<sequence>MAPTKPAAGDATAADMPLARQFAAYSEWRSGLAASIERFRSWLADNELNDGQTDLRIGQLLDRLREDRLLVAFVAEFSRGKSELINAIFFAGFGDRVLPSSAGRTTMCPSELMYDAARLPAIELLPIETRASSTGVSEYRRFPEEWRVFPLDTSSAEAMREALAHVSEVVRVDPATAERLGFPVADGAGDTFRVGEDGRVEIPRWRHAVINFPHPLLKQGLVILDTPGLNAIGTEPELTLSLLPNAHAVLFVLGADTGVTQSDLAIWRDHLGVAGGNSAGRLVVLNKIDGLWDELKTLAAIDAEIDGQVDSCAQTLGLPASRIFPVSAQKALVAKINGDDALLERSRLPALERALADDLLPARRHIVSDNAEAEFDDLYMRMRGLLESRLGGLREQIAELTELRGKNKGVVEYMMGKVRAEKEEFEAGLQRYYALRSVFSQQTNKLFAHLGLDALRGLTQTTRAAMLEATFSTTLSEAMNNFFRIARDNLDQSKGEIEEIVAMMEAIYRKFAVEHGLKLGAPSAFSLLRYEKEIERLEQWCDANLNTMLQLLTHEKSKLTQKFFEEVAVQVRRAFEHANKDAETWLKAIMAPMETQVREHQIQLKRRLESIKRIHQATDTLENRIGELTHVEDGLVAQIVALEGVGQEIRRRLDGAAGNAFARVAA</sequence>
<proteinExistence type="predicted"/>
<dbReference type="AlphaFoldDB" id="A0A840FVZ7"/>
<dbReference type="Pfam" id="PF00350">
    <property type="entry name" value="Dynamin_N"/>
    <property type="match status" value="1"/>
</dbReference>
<dbReference type="InterPro" id="IPR051943">
    <property type="entry name" value="TRAFAC_Dynamin-like_GTPase"/>
</dbReference>
<organism evidence="2 3">
    <name type="scientific">Rhodocyclus tenuis</name>
    <name type="common">Rhodospirillum tenue</name>
    <dbReference type="NCBI Taxonomy" id="1066"/>
    <lineage>
        <taxon>Bacteria</taxon>
        <taxon>Pseudomonadati</taxon>
        <taxon>Pseudomonadota</taxon>
        <taxon>Betaproteobacteria</taxon>
        <taxon>Rhodocyclales</taxon>
        <taxon>Rhodocyclaceae</taxon>
        <taxon>Rhodocyclus</taxon>
    </lineage>
</organism>
<protein>
    <recommendedName>
        <fullName evidence="1">Dynamin N-terminal domain-containing protein</fullName>
    </recommendedName>
</protein>
<dbReference type="PANTHER" id="PTHR43681">
    <property type="entry name" value="TRANSMEMBRANE GTPASE FZO"/>
    <property type="match status" value="1"/>
</dbReference>
<name>A0A840FVZ7_RHOTE</name>
<gene>
    <name evidence="2" type="ORF">GGD90_000624</name>
</gene>
<dbReference type="EMBL" id="JACIGE010000002">
    <property type="protein sequence ID" value="MBB4246267.1"/>
    <property type="molecule type" value="Genomic_DNA"/>
</dbReference>
<feature type="domain" description="Dynamin N-terminal" evidence="1">
    <location>
        <begin position="71"/>
        <end position="287"/>
    </location>
</feature>
<dbReference type="InterPro" id="IPR027417">
    <property type="entry name" value="P-loop_NTPase"/>
</dbReference>
<evidence type="ECO:0000313" key="2">
    <source>
        <dbReference type="EMBL" id="MBB4246267.1"/>
    </source>
</evidence>
<reference evidence="2 3" key="1">
    <citation type="submission" date="2020-08" db="EMBL/GenBank/DDBJ databases">
        <title>Genome sequencing of Purple Non-Sulfur Bacteria from various extreme environments.</title>
        <authorList>
            <person name="Mayer M."/>
        </authorList>
    </citation>
    <scope>NUCLEOTIDE SEQUENCE [LARGE SCALE GENOMIC DNA]</scope>
    <source>
        <strain evidence="2 3">2761</strain>
    </source>
</reference>
<dbReference type="SUPFAM" id="SSF52540">
    <property type="entry name" value="P-loop containing nucleoside triphosphate hydrolases"/>
    <property type="match status" value="1"/>
</dbReference>
<dbReference type="InterPro" id="IPR045063">
    <property type="entry name" value="Dynamin_N"/>
</dbReference>
<dbReference type="Proteomes" id="UP000587070">
    <property type="component" value="Unassembled WGS sequence"/>
</dbReference>
<dbReference type="Gene3D" id="3.40.50.300">
    <property type="entry name" value="P-loop containing nucleotide triphosphate hydrolases"/>
    <property type="match status" value="1"/>
</dbReference>